<protein>
    <submittedName>
        <fullName evidence="13">HAD-IC family P-type ATPase</fullName>
    </submittedName>
</protein>
<dbReference type="Pfam" id="PF00690">
    <property type="entry name" value="Cation_ATPase_N"/>
    <property type="match status" value="1"/>
</dbReference>
<dbReference type="PRINTS" id="PR00120">
    <property type="entry name" value="HATPASE"/>
</dbReference>
<proteinExistence type="inferred from homology"/>
<dbReference type="SFLD" id="SFLDS00003">
    <property type="entry name" value="Haloacid_Dehalogenase"/>
    <property type="match status" value="1"/>
</dbReference>
<evidence type="ECO:0000256" key="10">
    <source>
        <dbReference type="SAM" id="MobiDB-lite"/>
    </source>
</evidence>
<feature type="domain" description="Cation-transporting P-type ATPase N-terminal" evidence="12">
    <location>
        <begin position="19"/>
        <end position="93"/>
    </location>
</feature>
<organism evidence="13 14">
    <name type="scientific">Streptomyces yaizuensis</name>
    <dbReference type="NCBI Taxonomy" id="2989713"/>
    <lineage>
        <taxon>Bacteria</taxon>
        <taxon>Bacillati</taxon>
        <taxon>Actinomycetota</taxon>
        <taxon>Actinomycetes</taxon>
        <taxon>Kitasatosporales</taxon>
        <taxon>Streptomycetaceae</taxon>
        <taxon>Streptomyces</taxon>
    </lineage>
</organism>
<dbReference type="PANTHER" id="PTHR43294">
    <property type="entry name" value="SODIUM/POTASSIUM-TRANSPORTING ATPASE SUBUNIT ALPHA"/>
    <property type="match status" value="1"/>
</dbReference>
<keyword evidence="4" id="KW-0547">Nucleotide-binding</keyword>
<feature type="compositionally biased region" description="Low complexity" evidence="10">
    <location>
        <begin position="921"/>
        <end position="931"/>
    </location>
</feature>
<feature type="transmembrane region" description="Helical" evidence="11">
    <location>
        <begin position="773"/>
        <end position="796"/>
    </location>
</feature>
<dbReference type="SUPFAM" id="SSF81653">
    <property type="entry name" value="Calcium ATPase, transduction domain A"/>
    <property type="match status" value="1"/>
</dbReference>
<dbReference type="Pfam" id="PF00122">
    <property type="entry name" value="E1-E2_ATPase"/>
    <property type="match status" value="1"/>
</dbReference>
<dbReference type="EMBL" id="BSBI01000001">
    <property type="protein sequence ID" value="GLF93091.1"/>
    <property type="molecule type" value="Genomic_DNA"/>
</dbReference>
<dbReference type="InterPro" id="IPR006068">
    <property type="entry name" value="ATPase_P-typ_cation-transptr_C"/>
</dbReference>
<comment type="subcellular location">
    <subcellularLocation>
        <location evidence="1">Cell membrane</location>
        <topology evidence="1">Multi-pass membrane protein</topology>
    </subcellularLocation>
</comment>
<dbReference type="InterPro" id="IPR050510">
    <property type="entry name" value="Cation_transp_ATPase_P-type"/>
</dbReference>
<dbReference type="PROSITE" id="PS00154">
    <property type="entry name" value="ATPASE_E1_E2"/>
    <property type="match status" value="1"/>
</dbReference>
<dbReference type="SFLD" id="SFLDF00027">
    <property type="entry name" value="p-type_atpase"/>
    <property type="match status" value="1"/>
</dbReference>
<dbReference type="InterPro" id="IPR001757">
    <property type="entry name" value="P_typ_ATPase"/>
</dbReference>
<dbReference type="SMART" id="SM00831">
    <property type="entry name" value="Cation_ATPase_N"/>
    <property type="match status" value="1"/>
</dbReference>
<evidence type="ECO:0000313" key="14">
    <source>
        <dbReference type="Proteomes" id="UP001291653"/>
    </source>
</evidence>
<evidence type="ECO:0000256" key="8">
    <source>
        <dbReference type="ARBA" id="ARBA00023136"/>
    </source>
</evidence>
<evidence type="ECO:0000256" key="9">
    <source>
        <dbReference type="ARBA" id="ARBA00049360"/>
    </source>
</evidence>
<dbReference type="Pfam" id="PF00689">
    <property type="entry name" value="Cation_ATPase_C"/>
    <property type="match status" value="1"/>
</dbReference>
<keyword evidence="5" id="KW-0067">ATP-binding</keyword>
<dbReference type="InterPro" id="IPR023299">
    <property type="entry name" value="ATPase_P-typ_cyto_dom_N"/>
</dbReference>
<evidence type="ECO:0000256" key="2">
    <source>
        <dbReference type="ARBA" id="ARBA00005675"/>
    </source>
</evidence>
<dbReference type="RefSeq" id="WP_323445193.1">
    <property type="nucleotide sequence ID" value="NZ_BSBI01000001.1"/>
</dbReference>
<dbReference type="Gene3D" id="3.40.1110.10">
    <property type="entry name" value="Calcium-transporting ATPase, cytoplasmic domain N"/>
    <property type="match status" value="1"/>
</dbReference>
<dbReference type="Gene3D" id="1.20.1110.10">
    <property type="entry name" value="Calcium-transporting ATPase, transmembrane domain"/>
    <property type="match status" value="1"/>
</dbReference>
<dbReference type="InterPro" id="IPR044492">
    <property type="entry name" value="P_typ_ATPase_HD_dom"/>
</dbReference>
<keyword evidence="7 11" id="KW-1133">Transmembrane helix</keyword>
<dbReference type="InterPro" id="IPR023214">
    <property type="entry name" value="HAD_sf"/>
</dbReference>
<dbReference type="InterPro" id="IPR018303">
    <property type="entry name" value="ATPase_P-typ_P_site"/>
</dbReference>
<keyword evidence="3 11" id="KW-0812">Transmembrane</keyword>
<comment type="similarity">
    <text evidence="2">Belongs to the cation transport ATPase (P-type) (TC 3.A.3) family. Type IIA subfamily.</text>
</comment>
<dbReference type="SUPFAM" id="SSF81660">
    <property type="entry name" value="Metal cation-transporting ATPase, ATP-binding domain N"/>
    <property type="match status" value="1"/>
</dbReference>
<keyword evidence="14" id="KW-1185">Reference proteome</keyword>
<feature type="transmembrane region" description="Helical" evidence="11">
    <location>
        <begin position="702"/>
        <end position="723"/>
    </location>
</feature>
<dbReference type="InterPro" id="IPR059000">
    <property type="entry name" value="ATPase_P-type_domA"/>
</dbReference>
<evidence type="ECO:0000256" key="3">
    <source>
        <dbReference type="ARBA" id="ARBA00022692"/>
    </source>
</evidence>
<comment type="catalytic activity">
    <reaction evidence="9">
        <text>ATP + H2O = ADP + phosphate + H(+)</text>
        <dbReference type="Rhea" id="RHEA:13065"/>
        <dbReference type="ChEBI" id="CHEBI:15377"/>
        <dbReference type="ChEBI" id="CHEBI:15378"/>
        <dbReference type="ChEBI" id="CHEBI:30616"/>
        <dbReference type="ChEBI" id="CHEBI:43474"/>
        <dbReference type="ChEBI" id="CHEBI:456216"/>
    </reaction>
</comment>
<dbReference type="InterPro" id="IPR008250">
    <property type="entry name" value="ATPase_P-typ_transduc_dom_A_sf"/>
</dbReference>
<evidence type="ECO:0000256" key="5">
    <source>
        <dbReference type="ARBA" id="ARBA00022840"/>
    </source>
</evidence>
<feature type="compositionally biased region" description="Gly residues" evidence="10">
    <location>
        <begin position="932"/>
        <end position="955"/>
    </location>
</feature>
<dbReference type="SUPFAM" id="SSF56784">
    <property type="entry name" value="HAD-like"/>
    <property type="match status" value="1"/>
</dbReference>
<evidence type="ECO:0000256" key="6">
    <source>
        <dbReference type="ARBA" id="ARBA00022967"/>
    </source>
</evidence>
<dbReference type="PRINTS" id="PR00119">
    <property type="entry name" value="CATATPASE"/>
</dbReference>
<feature type="region of interest" description="Disordered" evidence="10">
    <location>
        <begin position="905"/>
        <end position="962"/>
    </location>
</feature>
<dbReference type="InterPro" id="IPR023298">
    <property type="entry name" value="ATPase_P-typ_TM_dom_sf"/>
</dbReference>
<evidence type="ECO:0000313" key="13">
    <source>
        <dbReference type="EMBL" id="GLF93091.1"/>
    </source>
</evidence>
<dbReference type="Pfam" id="PF08282">
    <property type="entry name" value="Hydrolase_3"/>
    <property type="match status" value="1"/>
</dbReference>
<feature type="transmembrane region" description="Helical" evidence="11">
    <location>
        <begin position="802"/>
        <end position="826"/>
    </location>
</feature>
<feature type="transmembrane region" description="Helical" evidence="11">
    <location>
        <begin position="258"/>
        <end position="277"/>
    </location>
</feature>
<dbReference type="PANTHER" id="PTHR43294:SF20">
    <property type="entry name" value="P-TYPE ATPASE"/>
    <property type="match status" value="1"/>
</dbReference>
<accession>A0ABQ5NRU3</accession>
<reference evidence="13 14" key="1">
    <citation type="submission" date="2022-10" db="EMBL/GenBank/DDBJ databases">
        <title>Draft genome sequence of Streptomyces sp. YSPA8.</title>
        <authorList>
            <person name="Moriuchi R."/>
            <person name="Dohra H."/>
            <person name="Yamamura H."/>
            <person name="Kodani S."/>
        </authorList>
    </citation>
    <scope>NUCLEOTIDE SEQUENCE [LARGE SCALE GENOMIC DNA]</scope>
    <source>
        <strain evidence="13 14">YSPA8</strain>
    </source>
</reference>
<evidence type="ECO:0000259" key="12">
    <source>
        <dbReference type="SMART" id="SM00831"/>
    </source>
</evidence>
<feature type="transmembrane region" description="Helical" evidence="11">
    <location>
        <begin position="735"/>
        <end position="753"/>
    </location>
</feature>
<gene>
    <name evidence="13" type="ORF">SYYSPA8_02360</name>
</gene>
<dbReference type="Gene3D" id="2.70.150.10">
    <property type="entry name" value="Calcium-transporting ATPase, cytoplasmic transduction domain A"/>
    <property type="match status" value="1"/>
</dbReference>
<dbReference type="SFLD" id="SFLDG00002">
    <property type="entry name" value="C1.7:_P-type_atpase_like"/>
    <property type="match status" value="1"/>
</dbReference>
<dbReference type="SUPFAM" id="SSF81665">
    <property type="entry name" value="Calcium ATPase, transmembrane domain M"/>
    <property type="match status" value="1"/>
</dbReference>
<feature type="transmembrane region" description="Helical" evidence="11">
    <location>
        <begin position="846"/>
        <end position="862"/>
    </location>
</feature>
<dbReference type="InterPro" id="IPR036412">
    <property type="entry name" value="HAD-like_sf"/>
</dbReference>
<name>A0ABQ5NRU3_9ACTN</name>
<dbReference type="Gene3D" id="3.40.50.1000">
    <property type="entry name" value="HAD superfamily/HAD-like"/>
    <property type="match status" value="1"/>
</dbReference>
<keyword evidence="8 11" id="KW-0472">Membrane</keyword>
<comment type="caution">
    <text evidence="13">The sequence shown here is derived from an EMBL/GenBank/DDBJ whole genome shotgun (WGS) entry which is preliminary data.</text>
</comment>
<dbReference type="NCBIfam" id="TIGR01494">
    <property type="entry name" value="ATPase_P-type"/>
    <property type="match status" value="3"/>
</dbReference>
<dbReference type="InterPro" id="IPR004014">
    <property type="entry name" value="ATPase_P-typ_cation-transptr_N"/>
</dbReference>
<dbReference type="Pfam" id="PF13246">
    <property type="entry name" value="Cation_ATPase"/>
    <property type="match status" value="1"/>
</dbReference>
<feature type="transmembrane region" description="Helical" evidence="11">
    <location>
        <begin position="882"/>
        <end position="901"/>
    </location>
</feature>
<evidence type="ECO:0000256" key="11">
    <source>
        <dbReference type="SAM" id="Phobius"/>
    </source>
</evidence>
<evidence type="ECO:0000256" key="7">
    <source>
        <dbReference type="ARBA" id="ARBA00022989"/>
    </source>
</evidence>
<evidence type="ECO:0000256" key="1">
    <source>
        <dbReference type="ARBA" id="ARBA00004651"/>
    </source>
</evidence>
<dbReference type="Proteomes" id="UP001291653">
    <property type="component" value="Unassembled WGS sequence"/>
</dbReference>
<evidence type="ECO:0000256" key="4">
    <source>
        <dbReference type="ARBA" id="ARBA00022741"/>
    </source>
</evidence>
<sequence>MSTAGPPDSPGAGPAEPTPWYALTAAEVATALGVDPATGLTAEHAARLLAEHGPNALPEEKPPPGWRRFLDQYRSYMQLILVAAAIVSLLVREWSTAILLALLTLLNAVVGLRQEGKAESAMNALKSMMKATARVRRDGAESQMPAERLVVGDVVLVAAGDQVPADGRIVAATALQIDESALTGESLPVAKDTGPLPAGSPGVGDQSDMAFMNTPVTHGSGVLIVTATGAGTELGRISGMLSTTRREASPLTRQLDSLTLWIAGAAGLTMVVMFALGRSRGEAWDVLFVSAVSLAIAAIPEALPTVTQVILSVGSLNLARHNAIVKELPSVETLGFTSAINSDKTGTLTMNRMSAVEVVSPTDHYTVSGSGGELDGQVHRAAGSTASVEDAILPFLVANDAELVAGEVVGDPTEGALLVLGHKAGLDIGATRERLPRLATLPFDPEHKLMAVFTRAAGASGRPVVRCFVKGAGPAVLERVTSALAAGESVPFDAERGRWARQETQRLGGAGYRVMAAAVRDLDPADFDPAGDLLGYVTGLSLTALVGMVDPPRAESRAAVAGAQAAHIRVRMVTGDDVTTGAAIARQLGIPGEAVLGADFAALSEREQLARIDSIGVVGRVAPEHKVLLAETLKKKGDVVAMTGDGVNDAPAIKAADIGIAMGSGTDVAKNAGRMILSDDNFATIVFAVREGRKLYDNLTKYIRFVLLLLVAFVLTFLGAAVLNIAAGEPFTPAQVLWVHFVVNAPFGFALGFDRESPGLMRRLPRPRGESVLTRSLLLTVGLAGLALTVLLLALIQLGERHFGSAAVGNSMAFTAFALCLIVAAFECRSETESVLRTSTFDSKQMNWAALGEFALAVMVTQMDGFRRILGTERIDLRQFGWALLAALVLLVAWEAGKFIARRAGQPRGADGTKGMGGTSGTSAGTDPAAGSGTGTQSGAGAGAGAGTEAGGGAGALRPPAH</sequence>
<keyword evidence="6" id="KW-1278">Translocase</keyword>